<comment type="caution">
    <text evidence="3">The sequence shown here is derived from an EMBL/GenBank/DDBJ whole genome shotgun (WGS) entry which is preliminary data.</text>
</comment>
<sequence length="321" mass="37863">MIYFTEIGKLGRLGNQMFQYAALVAVAENFNYEFQIDFTATELSRAFILSAIDQKLVPSQVFSFKEKPHTFDKNLFLIKDNTDIEGFFQSFKYFENCQERIRSEFKFQQGIELIAKSKIQAIKEGKQLVAVHVRRGDYVTRDNNIFTQDAIKLCQLNYYLKAMSLFENENIKFVIFSDDISWCKQNIRTNCVKSSSLVYVEGNNQYVDLCMMTLCDHNIISTSTFGWWGAWLNSNSKKKIIAPRRWFGLMWGNNTKDLYYDNWIVIGSTTDHIKYWIIEALSFLRIRNLVYQILIRIKFILFHPQFAINSLKKRVKNLLFR</sequence>
<dbReference type="PANTHER" id="PTHR11927:SF9">
    <property type="entry name" value="L-FUCOSYLTRANSFERASE"/>
    <property type="match status" value="1"/>
</dbReference>
<reference evidence="3 4" key="1">
    <citation type="submission" date="2023-01" db="EMBL/GenBank/DDBJ databases">
        <title>Genomes from the Australian National Cyanobacteria Reference Collection.</title>
        <authorList>
            <person name="Willis A."/>
            <person name="Lee E.M.F."/>
        </authorList>
    </citation>
    <scope>NUCLEOTIDE SEQUENCE [LARGE SCALE GENOMIC DNA]</scope>
    <source>
        <strain evidence="3 4">CS-549</strain>
    </source>
</reference>
<keyword evidence="4" id="KW-1185">Reference proteome</keyword>
<accession>A0ABT4ZTX3</accession>
<dbReference type="InterPro" id="IPR002516">
    <property type="entry name" value="Glyco_trans_11"/>
</dbReference>
<dbReference type="EMBL" id="JAQMTI010000147">
    <property type="protein sequence ID" value="MDB9442162.1"/>
    <property type="molecule type" value="Genomic_DNA"/>
</dbReference>
<name>A0ABT4ZTX3_9CYAN</name>
<keyword evidence="1" id="KW-0328">Glycosyltransferase</keyword>
<evidence type="ECO:0000256" key="2">
    <source>
        <dbReference type="ARBA" id="ARBA00022679"/>
    </source>
</evidence>
<dbReference type="CDD" id="cd11301">
    <property type="entry name" value="Fut1_Fut2_like"/>
    <property type="match status" value="1"/>
</dbReference>
<dbReference type="Gene3D" id="3.40.50.11350">
    <property type="match status" value="1"/>
</dbReference>
<dbReference type="RefSeq" id="WP_096571406.1">
    <property type="nucleotide sequence ID" value="NZ_JAQMTI010000147.1"/>
</dbReference>
<evidence type="ECO:0000256" key="1">
    <source>
        <dbReference type="ARBA" id="ARBA00022676"/>
    </source>
</evidence>
<organism evidence="3 4">
    <name type="scientific">Sphaerospermopsis kisseleviana CS-549</name>
    <dbReference type="NCBI Taxonomy" id="3021783"/>
    <lineage>
        <taxon>Bacteria</taxon>
        <taxon>Bacillati</taxon>
        <taxon>Cyanobacteriota</taxon>
        <taxon>Cyanophyceae</taxon>
        <taxon>Nostocales</taxon>
        <taxon>Aphanizomenonaceae</taxon>
        <taxon>Sphaerospermopsis</taxon>
        <taxon>Sphaerospermopsis kisseleviana</taxon>
    </lineage>
</organism>
<evidence type="ECO:0000313" key="3">
    <source>
        <dbReference type="EMBL" id="MDB9442162.1"/>
    </source>
</evidence>
<gene>
    <name evidence="3" type="ORF">PN497_12435</name>
</gene>
<proteinExistence type="predicted"/>
<protein>
    <submittedName>
        <fullName evidence="3">Alpha-1,2-fucosyltransferase</fullName>
    </submittedName>
</protein>
<evidence type="ECO:0000313" key="4">
    <source>
        <dbReference type="Proteomes" id="UP001211711"/>
    </source>
</evidence>
<dbReference type="PANTHER" id="PTHR11927">
    <property type="entry name" value="GALACTOSIDE 2-L-FUCOSYLTRANSFERASE"/>
    <property type="match status" value="1"/>
</dbReference>
<dbReference type="Pfam" id="PF01531">
    <property type="entry name" value="Glyco_transf_11"/>
    <property type="match status" value="1"/>
</dbReference>
<keyword evidence="2" id="KW-0808">Transferase</keyword>
<dbReference type="Proteomes" id="UP001211711">
    <property type="component" value="Unassembled WGS sequence"/>
</dbReference>